<feature type="transmembrane region" description="Helical" evidence="1">
    <location>
        <begin position="114"/>
        <end position="140"/>
    </location>
</feature>
<accession>A0A3L8DHQ8</accession>
<evidence type="ECO:0000313" key="3">
    <source>
        <dbReference type="EMBL" id="RLU19985.1"/>
    </source>
</evidence>
<name>A0A3L8DHQ8_OOCBI</name>
<proteinExistence type="predicted"/>
<comment type="caution">
    <text evidence="3">The sequence shown here is derived from an EMBL/GenBank/DDBJ whole genome shotgun (WGS) entry which is preliminary data.</text>
</comment>
<feature type="domain" description="Transposase Helix-turn-helix" evidence="2">
    <location>
        <begin position="100"/>
        <end position="148"/>
    </location>
</feature>
<gene>
    <name evidence="3" type="ORF">DMN91_008544</name>
</gene>
<organism evidence="3">
    <name type="scientific">Ooceraea biroi</name>
    <name type="common">Clonal raider ant</name>
    <name type="synonym">Cerapachys biroi</name>
    <dbReference type="NCBI Taxonomy" id="2015173"/>
    <lineage>
        <taxon>Eukaryota</taxon>
        <taxon>Metazoa</taxon>
        <taxon>Ecdysozoa</taxon>
        <taxon>Arthropoda</taxon>
        <taxon>Hexapoda</taxon>
        <taxon>Insecta</taxon>
        <taxon>Pterygota</taxon>
        <taxon>Neoptera</taxon>
        <taxon>Endopterygota</taxon>
        <taxon>Hymenoptera</taxon>
        <taxon>Apocrita</taxon>
        <taxon>Aculeata</taxon>
        <taxon>Formicoidea</taxon>
        <taxon>Formicidae</taxon>
        <taxon>Dorylinae</taxon>
        <taxon>Ooceraea</taxon>
    </lineage>
</organism>
<evidence type="ECO:0000256" key="1">
    <source>
        <dbReference type="SAM" id="Phobius"/>
    </source>
</evidence>
<evidence type="ECO:0000259" key="2">
    <source>
        <dbReference type="Pfam" id="PF13613"/>
    </source>
</evidence>
<dbReference type="EMBL" id="QOIP01000008">
    <property type="protein sequence ID" value="RLU19985.1"/>
    <property type="molecule type" value="Genomic_DNA"/>
</dbReference>
<sequence length="196" mass="22177">MYCWQDPSTNETSTQTCININKPENRPKKVFVVAPKPVETKTVGVGPDCDIRPGFIGFDDIKSDSDIRQLARVSLSVFQILLAFIKPLAYGQPKYYKVINAQNRLLLFLMKMKLGLTFGAIGVLFHISASSVSSIFYSVLETLHENTKTWIFWLSREAIRSSMPSLFKNYPNCRAIIDCTEICTDTPPTLEKRALM</sequence>
<keyword evidence="1" id="KW-0472">Membrane</keyword>
<dbReference type="Pfam" id="PF13613">
    <property type="entry name" value="HTH_Tnp_4"/>
    <property type="match status" value="1"/>
</dbReference>
<reference evidence="3" key="1">
    <citation type="journal article" date="2018" name="Genome Res.">
        <title>The genomic architecture and molecular evolution of ant odorant receptors.</title>
        <authorList>
            <person name="McKenzie S.K."/>
            <person name="Kronauer D.J.C."/>
        </authorList>
    </citation>
    <scope>NUCLEOTIDE SEQUENCE [LARGE SCALE GENOMIC DNA]</scope>
    <source>
        <strain evidence="3">Clonal line C1</strain>
    </source>
</reference>
<reference evidence="3" key="2">
    <citation type="submission" date="2018-07" db="EMBL/GenBank/DDBJ databases">
        <authorList>
            <person name="Mckenzie S.K."/>
            <person name="Kronauer D.J.C."/>
        </authorList>
    </citation>
    <scope>NUCLEOTIDE SEQUENCE</scope>
    <source>
        <strain evidence="3">Clonal line C1</strain>
    </source>
</reference>
<dbReference type="PANTHER" id="PTHR23080:SF143">
    <property type="entry name" value="SI:DKEY-56D12.4"/>
    <property type="match status" value="1"/>
</dbReference>
<dbReference type="PANTHER" id="PTHR23080">
    <property type="entry name" value="THAP DOMAIN PROTEIN"/>
    <property type="match status" value="1"/>
</dbReference>
<protein>
    <recommendedName>
        <fullName evidence="2">Transposase Helix-turn-helix domain-containing protein</fullName>
    </recommendedName>
</protein>
<keyword evidence="1" id="KW-0812">Transmembrane</keyword>
<dbReference type="InterPro" id="IPR027805">
    <property type="entry name" value="Transposase_HTH_dom"/>
</dbReference>
<dbReference type="AlphaFoldDB" id="A0A3L8DHQ8"/>
<keyword evidence="1" id="KW-1133">Transmembrane helix</keyword>
<dbReference type="Proteomes" id="UP000279307">
    <property type="component" value="Chromosome 8"/>
</dbReference>